<dbReference type="NCBIfam" id="NF047331">
    <property type="entry name" value="phage_HTJ"/>
    <property type="match status" value="1"/>
</dbReference>
<gene>
    <name evidence="1" type="ORF">ACFQ33_10320</name>
</gene>
<name>A0ABW3YWN4_MYCRA</name>
<evidence type="ECO:0000313" key="1">
    <source>
        <dbReference type="EMBL" id="MFD1328285.1"/>
    </source>
</evidence>
<dbReference type="EMBL" id="JBHTNF010000005">
    <property type="protein sequence ID" value="MFD1328285.1"/>
    <property type="molecule type" value="Genomic_DNA"/>
</dbReference>
<reference evidence="2" key="1">
    <citation type="journal article" date="2019" name="Int. J. Syst. Evol. Microbiol.">
        <title>The Global Catalogue of Microorganisms (GCM) 10K type strain sequencing project: providing services to taxonomists for standard genome sequencing and annotation.</title>
        <authorList>
            <consortium name="The Broad Institute Genomics Platform"/>
            <consortium name="The Broad Institute Genome Sequencing Center for Infectious Disease"/>
            <person name="Wu L."/>
            <person name="Ma J."/>
        </authorList>
    </citation>
    <scope>NUCLEOTIDE SEQUENCE [LARGE SCALE GENOMIC DNA]</scope>
    <source>
        <strain evidence="2">CCUG 55609</strain>
    </source>
</reference>
<evidence type="ECO:0000313" key="2">
    <source>
        <dbReference type="Proteomes" id="UP001597173"/>
    </source>
</evidence>
<comment type="caution">
    <text evidence="1">The sequence shown here is derived from an EMBL/GenBank/DDBJ whole genome shotgun (WGS) entry which is preliminary data.</text>
</comment>
<dbReference type="RefSeq" id="WP_374838464.1">
    <property type="nucleotide sequence ID" value="NZ_JBHEEW010000007.1"/>
</dbReference>
<accession>A0ABW3YWN4</accession>
<proteinExistence type="predicted"/>
<keyword evidence="2" id="KW-1185">Reference proteome</keyword>
<dbReference type="Proteomes" id="UP001597173">
    <property type="component" value="Unassembled WGS sequence"/>
</dbReference>
<sequence length="66" mass="7142">MAWTQADLDAINTAIATGAKRVRFQTHEVEYQSVTDLLRARDIIKGELEGGANGGGAIFSEYHGGY</sequence>
<protein>
    <submittedName>
        <fullName evidence="1">Phage head-tail joining protein</fullName>
    </submittedName>
</protein>
<organism evidence="1 2">
    <name type="scientific">Mycoplana ramosa</name>
    <name type="common">Mycoplana bullata</name>
    <dbReference type="NCBI Taxonomy" id="40837"/>
    <lineage>
        <taxon>Bacteria</taxon>
        <taxon>Pseudomonadati</taxon>
        <taxon>Pseudomonadota</taxon>
        <taxon>Alphaproteobacteria</taxon>
        <taxon>Hyphomicrobiales</taxon>
        <taxon>Rhizobiaceae</taxon>
        <taxon>Mycoplana</taxon>
    </lineage>
</organism>